<sequence length="511" mass="59738">MKLKKLLLPGALLTSSIAAAITTSCFWDTIPKRPNPGDQEQEGPNPSPNPGYPDDFKPISEPVVKWSYNGINYLVAKDDKINRKRVFYADMVMFNDSKEFKKLLPTYEQYEAVKNLTDNEFPTFAGASQFIRSLDPYKRNLIWISKGDKNSLDPKNFTILVKKVLRLMEESRISEVLLNQSGESFFNVATQKSIEDVKRLFMSAPDEGTKLSWALKDKSGLFPSIDYDIPYDYNHPEGHRTTNINRKLFHVPSGLWKMQKNFDISGNWEANPQFLYREFEARKIEPQNKAIDFDPYDYMWINKAKVYGMQLPLYNMLISYLKVLKAFTNAINAKEYPTLDDINDNGSIINPNKSLRENFFVKTKANNNQSIFQLLMTLENDVLEYMKLKNIMGFTAEAWNSPNMQMFPGGANYNNYETDFRDAYVWAHYQYHNFIQPLRIVLDNNIVYVENKYEDAFVKNTFNKPYYEMIWNNIKFLDKLDKPRVISQSEAESKFNEIVKDFSKKFGWKYK</sequence>
<evidence type="ECO:0000256" key="2">
    <source>
        <dbReference type="SAM" id="SignalP"/>
    </source>
</evidence>
<organism evidence="3 4">
    <name type="scientific">Mycoplasmopsis arginini</name>
    <name type="common">Mycoplasma arginini</name>
    <dbReference type="NCBI Taxonomy" id="2094"/>
    <lineage>
        <taxon>Bacteria</taxon>
        <taxon>Bacillati</taxon>
        <taxon>Mycoplasmatota</taxon>
        <taxon>Mycoplasmoidales</taxon>
        <taxon>Metamycoplasmataceae</taxon>
        <taxon>Mycoplasmopsis</taxon>
    </lineage>
</organism>
<feature type="chain" id="PRO_5046056492" description="Lipoprotein" evidence="2">
    <location>
        <begin position="21"/>
        <end position="511"/>
    </location>
</feature>
<protein>
    <recommendedName>
        <fullName evidence="5">Lipoprotein</fullName>
    </recommendedName>
</protein>
<dbReference type="Proteomes" id="UP001432074">
    <property type="component" value="Chromosome"/>
</dbReference>
<evidence type="ECO:0008006" key="5">
    <source>
        <dbReference type="Google" id="ProtNLM"/>
    </source>
</evidence>
<name>A0ABZ2AKG2_MYCAR</name>
<dbReference type="RefSeq" id="WP_129694596.1">
    <property type="nucleotide sequence ID" value="NZ_CP143577.1"/>
</dbReference>
<evidence type="ECO:0000256" key="1">
    <source>
        <dbReference type="SAM" id="MobiDB-lite"/>
    </source>
</evidence>
<feature type="signal peptide" evidence="2">
    <location>
        <begin position="1"/>
        <end position="20"/>
    </location>
</feature>
<dbReference type="EMBL" id="CP143577">
    <property type="protein sequence ID" value="WVN22270.1"/>
    <property type="molecule type" value="Genomic_DNA"/>
</dbReference>
<accession>A0ABZ2AKG2</accession>
<keyword evidence="4" id="KW-1185">Reference proteome</keyword>
<proteinExistence type="predicted"/>
<keyword evidence="2" id="KW-0732">Signal</keyword>
<gene>
    <name evidence="3" type="ORF">V2E25_01605</name>
</gene>
<evidence type="ECO:0000313" key="3">
    <source>
        <dbReference type="EMBL" id="WVN22270.1"/>
    </source>
</evidence>
<reference evidence="3" key="1">
    <citation type="submission" date="2024-01" db="EMBL/GenBank/DDBJ databases">
        <title>Complete genome sequence of Mycoplasma arginini type strain G 230.</title>
        <authorList>
            <person name="Spergser J."/>
        </authorList>
    </citation>
    <scope>NUCLEOTIDE SEQUENCE</scope>
    <source>
        <strain evidence="3">NCTC 10129</strain>
    </source>
</reference>
<feature type="region of interest" description="Disordered" evidence="1">
    <location>
        <begin position="30"/>
        <end position="54"/>
    </location>
</feature>
<dbReference type="PROSITE" id="PS51257">
    <property type="entry name" value="PROKAR_LIPOPROTEIN"/>
    <property type="match status" value="1"/>
</dbReference>
<evidence type="ECO:0000313" key="4">
    <source>
        <dbReference type="Proteomes" id="UP001432074"/>
    </source>
</evidence>
<dbReference type="NCBIfam" id="NF045938">
    <property type="entry name" value="MAG3960_fam_LP"/>
    <property type="match status" value="1"/>
</dbReference>